<name>A0ABU9LXU7_9BACT</name>
<comment type="caution">
    <text evidence="2">The sequence shown here is derived from an EMBL/GenBank/DDBJ whole genome shotgun (WGS) entry which is preliminary data.</text>
</comment>
<dbReference type="SUPFAM" id="SSF54292">
    <property type="entry name" value="2Fe-2S ferredoxin-like"/>
    <property type="match status" value="1"/>
</dbReference>
<sequence>MIEFLLNDQPIRTSEAPASALLDFVRYHEQLKGTKIGCREGDCGACTVLVGELNADGQTVNYQSMTSCLTPLGNAHGKHIVTVEGINAAGSQLTP</sequence>
<proteinExistence type="predicted"/>
<accession>A0ABU9LXU7</accession>
<dbReference type="InterPro" id="IPR036010">
    <property type="entry name" value="2Fe-2S_ferredoxin-like_sf"/>
</dbReference>
<organism evidence="2 3">
    <name type="scientific">Hymenobacter segetis</name>
    <dbReference type="NCBI Taxonomy" id="2025509"/>
    <lineage>
        <taxon>Bacteria</taxon>
        <taxon>Pseudomonadati</taxon>
        <taxon>Bacteroidota</taxon>
        <taxon>Cytophagia</taxon>
        <taxon>Cytophagales</taxon>
        <taxon>Hymenobacteraceae</taxon>
        <taxon>Hymenobacter</taxon>
    </lineage>
</organism>
<dbReference type="EMBL" id="JBCEVZ010000041">
    <property type="protein sequence ID" value="MEL5995579.1"/>
    <property type="molecule type" value="Genomic_DNA"/>
</dbReference>
<dbReference type="Gene3D" id="3.10.20.30">
    <property type="match status" value="1"/>
</dbReference>
<protein>
    <submittedName>
        <fullName evidence="2">2Fe-2S iron-sulfur cluster-binding protein</fullName>
    </submittedName>
</protein>
<dbReference type="InterPro" id="IPR016208">
    <property type="entry name" value="Ald_Oxase/xanthine_DH-like"/>
</dbReference>
<dbReference type="InterPro" id="IPR012675">
    <property type="entry name" value="Beta-grasp_dom_sf"/>
</dbReference>
<dbReference type="InterPro" id="IPR006058">
    <property type="entry name" value="2Fe2S_fd_BS"/>
</dbReference>
<dbReference type="PROSITE" id="PS00197">
    <property type="entry name" value="2FE2S_FER_1"/>
    <property type="match status" value="1"/>
</dbReference>
<dbReference type="CDD" id="cd00207">
    <property type="entry name" value="fer2"/>
    <property type="match status" value="1"/>
</dbReference>
<gene>
    <name evidence="2" type="ORF">AAFH49_15285</name>
</gene>
<reference evidence="2 3" key="1">
    <citation type="journal article" date="2018" name="Arch. Microbiol.">
        <title>Hymenobacter segetis sp. nov., isolated from soil.</title>
        <authorList>
            <person name="Ten L.N."/>
            <person name="Lim S.J."/>
            <person name="Kim B.O."/>
            <person name="Kang I.K."/>
            <person name="Jung H.Y."/>
        </authorList>
    </citation>
    <scope>NUCLEOTIDE SEQUENCE [LARGE SCALE GENOMIC DNA]</scope>
    <source>
        <strain evidence="2 3">S7-3-11</strain>
    </source>
</reference>
<dbReference type="Proteomes" id="UP001479606">
    <property type="component" value="Unassembled WGS sequence"/>
</dbReference>
<evidence type="ECO:0000313" key="2">
    <source>
        <dbReference type="EMBL" id="MEL5995579.1"/>
    </source>
</evidence>
<evidence type="ECO:0000259" key="1">
    <source>
        <dbReference type="PROSITE" id="PS51085"/>
    </source>
</evidence>
<dbReference type="PROSITE" id="PS51085">
    <property type="entry name" value="2FE2S_FER_2"/>
    <property type="match status" value="1"/>
</dbReference>
<feature type="non-terminal residue" evidence="2">
    <location>
        <position position="95"/>
    </location>
</feature>
<dbReference type="PANTHER" id="PTHR45444">
    <property type="entry name" value="XANTHINE DEHYDROGENASE"/>
    <property type="match status" value="1"/>
</dbReference>
<feature type="domain" description="2Fe-2S ferredoxin-type" evidence="1">
    <location>
        <begin position="1"/>
        <end position="86"/>
    </location>
</feature>
<dbReference type="Pfam" id="PF00111">
    <property type="entry name" value="Fer2"/>
    <property type="match status" value="1"/>
</dbReference>
<evidence type="ECO:0000313" key="3">
    <source>
        <dbReference type="Proteomes" id="UP001479606"/>
    </source>
</evidence>
<dbReference type="RefSeq" id="WP_342299515.1">
    <property type="nucleotide sequence ID" value="NZ_JBCEVZ010000041.1"/>
</dbReference>
<dbReference type="PANTHER" id="PTHR45444:SF3">
    <property type="entry name" value="XANTHINE DEHYDROGENASE"/>
    <property type="match status" value="1"/>
</dbReference>
<keyword evidence="3" id="KW-1185">Reference proteome</keyword>
<dbReference type="InterPro" id="IPR001041">
    <property type="entry name" value="2Fe-2S_ferredoxin-type"/>
</dbReference>